<comment type="caution">
    <text evidence="1">Lacks conserved residue(s) required for the propagation of feature annotation.</text>
</comment>
<proteinExistence type="inferred from homology"/>
<protein>
    <recommendedName>
        <fullName evidence="1">DNA repair protein</fullName>
    </recommendedName>
</protein>
<dbReference type="Proteomes" id="UP000663586">
    <property type="component" value="Chromosome"/>
</dbReference>
<dbReference type="InterPro" id="IPR006978">
    <property type="entry name" value="Nre_N"/>
</dbReference>
<accession>A0A897N081</accession>
<dbReference type="Pfam" id="PF04895">
    <property type="entry name" value="Nre_C"/>
    <property type="match status" value="1"/>
</dbReference>
<evidence type="ECO:0000259" key="3">
    <source>
        <dbReference type="Pfam" id="PF04895"/>
    </source>
</evidence>
<comment type="function">
    <text evidence="1">Involved in DNA damage repair.</text>
</comment>
<dbReference type="GeneID" id="70685952"/>
<feature type="domain" description="Archaeal Nre C-terminal" evidence="3">
    <location>
        <begin position="321"/>
        <end position="385"/>
    </location>
</feature>
<dbReference type="PANTHER" id="PTHR38136">
    <property type="entry name" value="DNA REPAIR PROTEIN"/>
    <property type="match status" value="1"/>
</dbReference>
<dbReference type="InterPro" id="IPR033167">
    <property type="entry name" value="Nre"/>
</dbReference>
<dbReference type="Pfam" id="PF04894">
    <property type="entry name" value="Nre_N"/>
    <property type="match status" value="1"/>
</dbReference>
<dbReference type="EMBL" id="CP064786">
    <property type="protein sequence ID" value="QSG03766.1"/>
    <property type="molecule type" value="Genomic_DNA"/>
</dbReference>
<gene>
    <name evidence="4" type="ORF">AArcS_2570</name>
</gene>
<organism evidence="4 5">
    <name type="scientific">Natranaeroarchaeum sulfidigenes</name>
    <dbReference type="NCBI Taxonomy" id="2784880"/>
    <lineage>
        <taxon>Archaea</taxon>
        <taxon>Methanobacteriati</taxon>
        <taxon>Methanobacteriota</taxon>
        <taxon>Stenosarchaea group</taxon>
        <taxon>Halobacteria</taxon>
        <taxon>Halobacteriales</taxon>
        <taxon>Natronoarchaeaceae</taxon>
        <taxon>Natranaeroarchaeum</taxon>
    </lineage>
</organism>
<evidence type="ECO:0000313" key="4">
    <source>
        <dbReference type="EMBL" id="QSG03766.1"/>
    </source>
</evidence>
<dbReference type="AlphaFoldDB" id="A0A897N081"/>
<dbReference type="HAMAP" id="MF_02096">
    <property type="entry name" value="Nre"/>
    <property type="match status" value="1"/>
</dbReference>
<reference evidence="4" key="1">
    <citation type="submission" date="2020-11" db="EMBL/GenBank/DDBJ databases">
        <title>Carbohydrate-dependent, anaerobic sulfur respiration: A novel catabolism in halophilic archaea.</title>
        <authorList>
            <person name="Sorokin D.Y."/>
            <person name="Messina E."/>
            <person name="Smedile F."/>
            <person name="La Cono V."/>
            <person name="Hallsworth J.E."/>
            <person name="Yakimov M.M."/>
        </authorList>
    </citation>
    <scope>NUCLEOTIDE SEQUENCE</scope>
    <source>
        <strain evidence="4">AArc-S</strain>
    </source>
</reference>
<dbReference type="NCBIfam" id="NF041387">
    <property type="entry name" value="DNArepr_NreA_Halo"/>
    <property type="match status" value="1"/>
</dbReference>
<dbReference type="KEGG" id="hara:AArcS_2570"/>
<keyword evidence="1" id="KW-0227">DNA damage</keyword>
<dbReference type="RefSeq" id="WP_238477811.1">
    <property type="nucleotide sequence ID" value="NZ_CP064786.1"/>
</dbReference>
<dbReference type="InterPro" id="IPR006979">
    <property type="entry name" value="Nre_C"/>
</dbReference>
<evidence type="ECO:0000313" key="5">
    <source>
        <dbReference type="Proteomes" id="UP000663586"/>
    </source>
</evidence>
<evidence type="ECO:0000256" key="1">
    <source>
        <dbReference type="HAMAP-Rule" id="MF_02096"/>
    </source>
</evidence>
<name>A0A897N081_9EURY</name>
<dbReference type="InterPro" id="IPR053546">
    <property type="entry name" value="Nre_DNA_repair"/>
</dbReference>
<comment type="similarity">
    <text evidence="1">Belongs to the Nre family.</text>
</comment>
<keyword evidence="1" id="KW-0234">DNA repair</keyword>
<dbReference type="PANTHER" id="PTHR38136:SF2">
    <property type="entry name" value="DNA REPAIR PROTEIN"/>
    <property type="match status" value="1"/>
</dbReference>
<feature type="domain" description="Archaeal Nre N-terminal" evidence="2">
    <location>
        <begin position="21"/>
        <end position="307"/>
    </location>
</feature>
<sequence>MRLDEFVDGLERDDAAERRRLAEEKSYEITEYIDRVADRFEDAIQDETMVGSTSPSVFVGTSNYPSVSTGVLSPVGDEDRAGDYVTDDSWYRQGYSIDDVFQRRTGLMNSQQRVDVDAPGRHAGHTTPAVADAWDGMLGAQREVAIAGNPVDVEIGLDGSPDLGIDVDDIAAPTGPNVAAESVDLTENPYVPRPVKKTLEDDDWQAEGAMTYLYRRGFDVYDIREILSAGALGQGENRRLVPTRWSITAVDDTIGKYLRGTLRNATSIDETQVWYNEFMGNRFWIVLTPGRWEFELVEMKAPGSVWNPTVDSGYWLASASEGYEGRTSYVEETAGAYYASRLGVLEHLAEEGRQAKCLVLREVTDEYWAPVGVWQIRESVRNAFDPDGGRDVPGAEIPPTLAGKHATAETFRDAITGLESQLPISMGELRRKSDMVAGIQSQLSDF</sequence>
<keyword evidence="5" id="KW-1185">Reference proteome</keyword>
<dbReference type="GO" id="GO:0006281">
    <property type="term" value="P:DNA repair"/>
    <property type="evidence" value="ECO:0007669"/>
    <property type="project" value="UniProtKB-UniRule"/>
</dbReference>
<evidence type="ECO:0000259" key="2">
    <source>
        <dbReference type="Pfam" id="PF04894"/>
    </source>
</evidence>